<dbReference type="Proteomes" id="UP001108240">
    <property type="component" value="Unplaced"/>
</dbReference>
<dbReference type="Ensembl" id="ENSCCRT00000115188.1">
    <property type="protein sequence ID" value="ENSCCRP00000165554.1"/>
    <property type="gene ID" value="ENSCCRG00000082401.1"/>
</dbReference>
<accession>A0A9J8C6C5</accession>
<protein>
    <submittedName>
        <fullName evidence="1">Uncharacterized protein</fullName>
    </submittedName>
</protein>
<organism evidence="1 2">
    <name type="scientific">Cyprinus carpio carpio</name>
    <dbReference type="NCBI Taxonomy" id="630221"/>
    <lineage>
        <taxon>Eukaryota</taxon>
        <taxon>Metazoa</taxon>
        <taxon>Chordata</taxon>
        <taxon>Craniata</taxon>
        <taxon>Vertebrata</taxon>
        <taxon>Euteleostomi</taxon>
        <taxon>Actinopterygii</taxon>
        <taxon>Neopterygii</taxon>
        <taxon>Teleostei</taxon>
        <taxon>Ostariophysi</taxon>
        <taxon>Cypriniformes</taxon>
        <taxon>Cyprinidae</taxon>
        <taxon>Cyprininae</taxon>
        <taxon>Cyprinus</taxon>
    </lineage>
</organism>
<name>A0A9J8C6C5_CYPCA</name>
<dbReference type="AlphaFoldDB" id="A0A9J8C6C5"/>
<reference evidence="1" key="1">
    <citation type="submission" date="2025-08" db="UniProtKB">
        <authorList>
            <consortium name="Ensembl"/>
        </authorList>
    </citation>
    <scope>IDENTIFICATION</scope>
</reference>
<sequence length="53" mass="6346">LFDMLLQLGIETLELAQKKDDLKQHIQISSEQDICCFSIKERRWKPSLRRDKT</sequence>
<reference evidence="1" key="2">
    <citation type="submission" date="2025-09" db="UniProtKB">
        <authorList>
            <consortium name="Ensembl"/>
        </authorList>
    </citation>
    <scope>IDENTIFICATION</scope>
</reference>
<evidence type="ECO:0000313" key="2">
    <source>
        <dbReference type="Proteomes" id="UP001108240"/>
    </source>
</evidence>
<keyword evidence="2" id="KW-1185">Reference proteome</keyword>
<proteinExistence type="predicted"/>
<evidence type="ECO:0000313" key="1">
    <source>
        <dbReference type="Ensembl" id="ENSCCRP00000165554.1"/>
    </source>
</evidence>